<dbReference type="GO" id="GO:0005524">
    <property type="term" value="F:ATP binding"/>
    <property type="evidence" value="ECO:0007669"/>
    <property type="project" value="InterPro"/>
</dbReference>
<evidence type="ECO:0000256" key="5">
    <source>
        <dbReference type="ARBA" id="ARBA00023204"/>
    </source>
</evidence>
<dbReference type="SMART" id="SM00278">
    <property type="entry name" value="HhH1"/>
    <property type="match status" value="2"/>
</dbReference>
<dbReference type="SUPFAM" id="SSF47781">
    <property type="entry name" value="RuvA domain 2-like"/>
    <property type="match status" value="1"/>
</dbReference>
<comment type="caution">
    <text evidence="6">Lacks conserved residue(s) required for the propagation of feature annotation.</text>
</comment>
<dbReference type="NCBIfam" id="TIGR00084">
    <property type="entry name" value="ruvA"/>
    <property type="match status" value="1"/>
</dbReference>
<feature type="region of interest" description="Domain I" evidence="6">
    <location>
        <begin position="1"/>
        <end position="64"/>
    </location>
</feature>
<dbReference type="Gene3D" id="2.40.50.140">
    <property type="entry name" value="Nucleic acid-binding proteins"/>
    <property type="match status" value="1"/>
</dbReference>
<evidence type="ECO:0000256" key="4">
    <source>
        <dbReference type="ARBA" id="ARBA00023172"/>
    </source>
</evidence>
<evidence type="ECO:0000256" key="3">
    <source>
        <dbReference type="ARBA" id="ARBA00023125"/>
    </source>
</evidence>
<proteinExistence type="inferred from homology"/>
<dbReference type="GO" id="GO:0000400">
    <property type="term" value="F:four-way junction DNA binding"/>
    <property type="evidence" value="ECO:0007669"/>
    <property type="project" value="UniProtKB-UniRule"/>
</dbReference>
<feature type="region of interest" description="Domain III" evidence="6">
    <location>
        <begin position="155"/>
        <end position="206"/>
    </location>
</feature>
<gene>
    <name evidence="6" type="primary">ruvA</name>
    <name evidence="8" type="ORF">HNQ81_001341</name>
</gene>
<feature type="domain" description="Helix-hairpin-helix DNA-binding motif class 1" evidence="7">
    <location>
        <begin position="108"/>
        <end position="127"/>
    </location>
</feature>
<evidence type="ECO:0000256" key="1">
    <source>
        <dbReference type="ARBA" id="ARBA00022490"/>
    </source>
</evidence>
<dbReference type="GO" id="GO:0005737">
    <property type="term" value="C:cytoplasm"/>
    <property type="evidence" value="ECO:0007669"/>
    <property type="project" value="UniProtKB-SubCell"/>
</dbReference>
<dbReference type="RefSeq" id="WP_183349536.1">
    <property type="nucleotide sequence ID" value="NZ_JACHEO010000005.1"/>
</dbReference>
<dbReference type="EMBL" id="JACHEO010000005">
    <property type="protein sequence ID" value="MBB5347620.1"/>
    <property type="molecule type" value="Genomic_DNA"/>
</dbReference>
<evidence type="ECO:0000256" key="6">
    <source>
        <dbReference type="HAMAP-Rule" id="MF_00031"/>
    </source>
</evidence>
<dbReference type="GO" id="GO:0009379">
    <property type="term" value="C:Holliday junction helicase complex"/>
    <property type="evidence" value="ECO:0007669"/>
    <property type="project" value="InterPro"/>
</dbReference>
<dbReference type="InterPro" id="IPR000085">
    <property type="entry name" value="RuvA"/>
</dbReference>
<dbReference type="GO" id="GO:0048476">
    <property type="term" value="C:Holliday junction resolvase complex"/>
    <property type="evidence" value="ECO:0007669"/>
    <property type="project" value="UniProtKB-UniRule"/>
</dbReference>
<dbReference type="HAMAP" id="MF_00031">
    <property type="entry name" value="DNA_HJ_migration_RuvA"/>
    <property type="match status" value="1"/>
</dbReference>
<dbReference type="Pfam" id="PF07499">
    <property type="entry name" value="RuvA_C"/>
    <property type="match status" value="1"/>
</dbReference>
<protein>
    <recommendedName>
        <fullName evidence="6">Holliday junction branch migration complex subunit RuvA</fullName>
    </recommendedName>
</protein>
<dbReference type="CDD" id="cd14332">
    <property type="entry name" value="UBA_RuvA_C"/>
    <property type="match status" value="1"/>
</dbReference>
<dbReference type="Pfam" id="PF01330">
    <property type="entry name" value="RuvA_N"/>
    <property type="match status" value="1"/>
</dbReference>
<comment type="similarity">
    <text evidence="6">Belongs to the RuvA family.</text>
</comment>
<dbReference type="InterPro" id="IPR010994">
    <property type="entry name" value="RuvA_2-like"/>
</dbReference>
<dbReference type="InterPro" id="IPR003583">
    <property type="entry name" value="Hlx-hairpin-Hlx_DNA-bd_motif"/>
</dbReference>
<sequence length="206" mass="22138">MIAALSGRILQKYNDRVVVDVSGVGYEVYVTTDCIARLPDKGDDIFLYIHTYVREDTLILFGFLEEQGKELFLMLKTVAGVGPKLALAMLSGMPAGELCRAIAEGDSKRLIALPGIGKKTAERICVELTDKVGRLVPESSLAGIVATAPARPGSAVYDVLSALGNLGYADPVARQALATVKKQVGEETFSEMNFEDMIKEALRALA</sequence>
<keyword evidence="9" id="KW-1185">Reference proteome</keyword>
<dbReference type="GO" id="GO:0006281">
    <property type="term" value="P:DNA repair"/>
    <property type="evidence" value="ECO:0007669"/>
    <property type="project" value="UniProtKB-UniRule"/>
</dbReference>
<dbReference type="InterPro" id="IPR013849">
    <property type="entry name" value="DNA_helicase_Holl-junc_RuvA_I"/>
</dbReference>
<feature type="domain" description="Helix-hairpin-helix DNA-binding motif class 1" evidence="7">
    <location>
        <begin position="73"/>
        <end position="92"/>
    </location>
</feature>
<keyword evidence="8" id="KW-0547">Nucleotide-binding</keyword>
<keyword evidence="5 6" id="KW-0234">DNA repair</keyword>
<dbReference type="InterPro" id="IPR011114">
    <property type="entry name" value="RuvA_C"/>
</dbReference>
<dbReference type="InterPro" id="IPR036267">
    <property type="entry name" value="RuvA_C_sf"/>
</dbReference>
<keyword evidence="4 6" id="KW-0233">DNA recombination</keyword>
<keyword evidence="1 6" id="KW-0963">Cytoplasm</keyword>
<dbReference type="Proteomes" id="UP000539642">
    <property type="component" value="Unassembled WGS sequence"/>
</dbReference>
<dbReference type="GO" id="GO:0006310">
    <property type="term" value="P:DNA recombination"/>
    <property type="evidence" value="ECO:0007669"/>
    <property type="project" value="UniProtKB-UniRule"/>
</dbReference>
<dbReference type="GO" id="GO:0009378">
    <property type="term" value="F:four-way junction helicase activity"/>
    <property type="evidence" value="ECO:0007669"/>
    <property type="project" value="InterPro"/>
</dbReference>
<dbReference type="InterPro" id="IPR012340">
    <property type="entry name" value="NA-bd_OB-fold"/>
</dbReference>
<evidence type="ECO:0000313" key="9">
    <source>
        <dbReference type="Proteomes" id="UP000539642"/>
    </source>
</evidence>
<dbReference type="Pfam" id="PF14520">
    <property type="entry name" value="HHH_5"/>
    <property type="match status" value="1"/>
</dbReference>
<keyword evidence="8" id="KW-0067">ATP-binding</keyword>
<comment type="subcellular location">
    <subcellularLocation>
        <location evidence="6">Cytoplasm</location>
    </subcellularLocation>
</comment>
<comment type="function">
    <text evidence="6">The RuvA-RuvB-RuvC complex processes Holliday junction (HJ) DNA during genetic recombination and DNA repair, while the RuvA-RuvB complex plays an important role in the rescue of blocked DNA replication forks via replication fork reversal (RFR). RuvA specifically binds to HJ cruciform DNA, conferring on it an open structure. The RuvB hexamer acts as an ATP-dependent pump, pulling dsDNA into and through the RuvAB complex. HJ branch migration allows RuvC to scan DNA until it finds its consensus sequence, where it cleaves and resolves the cruciform DNA.</text>
</comment>
<dbReference type="AlphaFoldDB" id="A0A840V1B1"/>
<reference evidence="8 9" key="1">
    <citation type="submission" date="2020-08" db="EMBL/GenBank/DDBJ databases">
        <title>Genomic Encyclopedia of Type Strains, Phase IV (KMG-IV): sequencing the most valuable type-strain genomes for metagenomic binning, comparative biology and taxonomic classification.</title>
        <authorList>
            <person name="Goeker M."/>
        </authorList>
    </citation>
    <scope>NUCLEOTIDE SEQUENCE [LARGE SCALE GENOMIC DNA]</scope>
    <source>
        <strain evidence="8 9">DSM 28570</strain>
    </source>
</reference>
<keyword evidence="2 6" id="KW-0227">DNA damage</keyword>
<keyword evidence="3 6" id="KW-0238">DNA-binding</keyword>
<evidence type="ECO:0000256" key="2">
    <source>
        <dbReference type="ARBA" id="ARBA00022763"/>
    </source>
</evidence>
<comment type="domain">
    <text evidence="6">Has three domains with a flexible linker between the domains II and III and assumes an 'L' shape. Domain III is highly mobile and contacts RuvB.</text>
</comment>
<comment type="subunit">
    <text evidence="6">Homotetramer. Forms an RuvA(8)-RuvB(12)-Holliday junction (HJ) complex. HJ DNA is sandwiched between 2 RuvA tetramers; dsDNA enters through RuvA and exits via RuvB. An RuvB hexamer assembles on each DNA strand where it exits the tetramer. Each RuvB hexamer is contacted by two RuvA subunits (via domain III) on 2 adjacent RuvB subunits; this complex drives branch migration. In the full resolvosome a probable DNA-RuvA(4)-RuvB(12)-RuvC(2) complex forms which resolves the HJ.</text>
</comment>
<accession>A0A840V1B1</accession>
<dbReference type="Gene3D" id="1.10.8.10">
    <property type="entry name" value="DNA helicase RuvA subunit, C-terminal domain"/>
    <property type="match status" value="1"/>
</dbReference>
<dbReference type="GO" id="GO:0016787">
    <property type="term" value="F:hydrolase activity"/>
    <property type="evidence" value="ECO:0007669"/>
    <property type="project" value="UniProtKB-KW"/>
</dbReference>
<evidence type="ECO:0000259" key="7">
    <source>
        <dbReference type="SMART" id="SM00278"/>
    </source>
</evidence>
<comment type="caution">
    <text evidence="8">The sequence shown here is derived from an EMBL/GenBank/DDBJ whole genome shotgun (WGS) entry which is preliminary data.</text>
</comment>
<dbReference type="SUPFAM" id="SSF46929">
    <property type="entry name" value="DNA helicase RuvA subunit, C-terminal domain"/>
    <property type="match status" value="1"/>
</dbReference>
<keyword evidence="8" id="KW-0347">Helicase</keyword>
<dbReference type="SUPFAM" id="SSF50249">
    <property type="entry name" value="Nucleic acid-binding proteins"/>
    <property type="match status" value="1"/>
</dbReference>
<evidence type="ECO:0000313" key="8">
    <source>
        <dbReference type="EMBL" id="MBB5347620.1"/>
    </source>
</evidence>
<organism evidence="8 9">
    <name type="scientific">Desulfoprunum benzoelyticum</name>
    <dbReference type="NCBI Taxonomy" id="1506996"/>
    <lineage>
        <taxon>Bacteria</taxon>
        <taxon>Pseudomonadati</taxon>
        <taxon>Thermodesulfobacteriota</taxon>
        <taxon>Desulfobulbia</taxon>
        <taxon>Desulfobulbales</taxon>
        <taxon>Desulfobulbaceae</taxon>
        <taxon>Desulfoprunum</taxon>
    </lineage>
</organism>
<dbReference type="Gene3D" id="1.10.150.20">
    <property type="entry name" value="5' to 3' exonuclease, C-terminal subdomain"/>
    <property type="match status" value="1"/>
</dbReference>
<keyword evidence="8" id="KW-0378">Hydrolase</keyword>
<name>A0A840V1B1_9BACT</name>